<organism evidence="3 4">
    <name type="scientific">Geobacillus jurassicus</name>
    <dbReference type="NCBI Taxonomy" id="235932"/>
    <lineage>
        <taxon>Bacteria</taxon>
        <taxon>Bacillati</taxon>
        <taxon>Bacillota</taxon>
        <taxon>Bacilli</taxon>
        <taxon>Bacillales</taxon>
        <taxon>Anoxybacillaceae</taxon>
        <taxon>Geobacillus</taxon>
    </lineage>
</organism>
<evidence type="ECO:0000313" key="4">
    <source>
        <dbReference type="Proteomes" id="UP001589785"/>
    </source>
</evidence>
<dbReference type="EMBL" id="JBHLVN010000150">
    <property type="protein sequence ID" value="MFC0299112.1"/>
    <property type="molecule type" value="Genomic_DNA"/>
</dbReference>
<accession>A0ABV6GX81</accession>
<keyword evidence="1" id="KW-0472">Membrane</keyword>
<dbReference type="InterPro" id="IPR029058">
    <property type="entry name" value="AB_hydrolase_fold"/>
</dbReference>
<evidence type="ECO:0000256" key="1">
    <source>
        <dbReference type="SAM" id="Phobius"/>
    </source>
</evidence>
<keyword evidence="1" id="KW-1133">Transmembrane helix</keyword>
<gene>
    <name evidence="3" type="ORF">ACFFHQ_17570</name>
</gene>
<dbReference type="SUPFAM" id="SSF53474">
    <property type="entry name" value="alpha/beta-Hydrolases"/>
    <property type="match status" value="1"/>
</dbReference>
<dbReference type="RefSeq" id="WP_373278028.1">
    <property type="nucleotide sequence ID" value="NZ_JBHUHE010000001.1"/>
</dbReference>
<dbReference type="InterPro" id="IPR022742">
    <property type="entry name" value="Hydrolase_4"/>
</dbReference>
<feature type="transmembrane region" description="Helical" evidence="1">
    <location>
        <begin position="25"/>
        <end position="43"/>
    </location>
</feature>
<protein>
    <submittedName>
        <fullName evidence="3">Alpha/beta hydrolase</fullName>
    </submittedName>
</protein>
<dbReference type="Gene3D" id="3.40.50.1820">
    <property type="entry name" value="alpha/beta hydrolase"/>
    <property type="match status" value="1"/>
</dbReference>
<feature type="domain" description="Serine aminopeptidase S33" evidence="2">
    <location>
        <begin position="18"/>
        <end position="63"/>
    </location>
</feature>
<dbReference type="Proteomes" id="UP001589785">
    <property type="component" value="Unassembled WGS sequence"/>
</dbReference>
<dbReference type="GO" id="GO:0016787">
    <property type="term" value="F:hydrolase activity"/>
    <property type="evidence" value="ECO:0007669"/>
    <property type="project" value="UniProtKB-KW"/>
</dbReference>
<dbReference type="Pfam" id="PF12146">
    <property type="entry name" value="Hydrolase_4"/>
    <property type="match status" value="1"/>
</dbReference>
<evidence type="ECO:0000313" key="3">
    <source>
        <dbReference type="EMBL" id="MFC0299112.1"/>
    </source>
</evidence>
<comment type="caution">
    <text evidence="3">The sequence shown here is derived from an EMBL/GenBank/DDBJ whole genome shotgun (WGS) entry which is preliminary data.</text>
</comment>
<keyword evidence="4" id="KW-1185">Reference proteome</keyword>
<name>A0ABV6GX81_9BACL</name>
<keyword evidence="1" id="KW-0812">Transmembrane</keyword>
<reference evidence="3 4" key="1">
    <citation type="submission" date="2024-09" db="EMBL/GenBank/DDBJ databases">
        <authorList>
            <person name="Sun Q."/>
            <person name="Mori K."/>
        </authorList>
    </citation>
    <scope>NUCLEOTIDE SEQUENCE [LARGE SCALE GENOMIC DNA]</scope>
    <source>
        <strain evidence="3 4">CCM 7224</strain>
    </source>
</reference>
<keyword evidence="3" id="KW-0378">Hydrolase</keyword>
<sequence length="76" mass="8363">MWSVKYDQWIAAAEQAFLALHHRCSAVYVIGFSMGGVIAVYLAEKYPVTKLVLLSAAFYHSQPRRPPLLHVSGSGG</sequence>
<evidence type="ECO:0000259" key="2">
    <source>
        <dbReference type="Pfam" id="PF12146"/>
    </source>
</evidence>
<proteinExistence type="predicted"/>